<evidence type="ECO:0000313" key="1">
    <source>
        <dbReference type="EMBL" id="GMI10320.1"/>
    </source>
</evidence>
<comment type="caution">
    <text evidence="1">The sequence shown here is derived from an EMBL/GenBank/DDBJ whole genome shotgun (WGS) entry which is preliminary data.</text>
</comment>
<organism evidence="1 2">
    <name type="scientific">Triparma laevis f. longispina</name>
    <dbReference type="NCBI Taxonomy" id="1714387"/>
    <lineage>
        <taxon>Eukaryota</taxon>
        <taxon>Sar</taxon>
        <taxon>Stramenopiles</taxon>
        <taxon>Ochrophyta</taxon>
        <taxon>Bolidophyceae</taxon>
        <taxon>Parmales</taxon>
        <taxon>Triparmaceae</taxon>
        <taxon>Triparma</taxon>
    </lineage>
</organism>
<accession>A0A9W7FDT5</accession>
<protein>
    <submittedName>
        <fullName evidence="1">Uncharacterized protein</fullName>
    </submittedName>
</protein>
<reference evidence="2" key="1">
    <citation type="journal article" date="2023" name="Commun. Biol.">
        <title>Genome analysis of Parmales, the sister group of diatoms, reveals the evolutionary specialization of diatoms from phago-mixotrophs to photoautotrophs.</title>
        <authorList>
            <person name="Ban H."/>
            <person name="Sato S."/>
            <person name="Yoshikawa S."/>
            <person name="Yamada K."/>
            <person name="Nakamura Y."/>
            <person name="Ichinomiya M."/>
            <person name="Sato N."/>
            <person name="Blanc-Mathieu R."/>
            <person name="Endo H."/>
            <person name="Kuwata A."/>
            <person name="Ogata H."/>
        </authorList>
    </citation>
    <scope>NUCLEOTIDE SEQUENCE [LARGE SCALE GENOMIC DNA]</scope>
    <source>
        <strain evidence="2">NIES 3700</strain>
    </source>
</reference>
<dbReference type="Proteomes" id="UP001165122">
    <property type="component" value="Unassembled WGS sequence"/>
</dbReference>
<dbReference type="EMBL" id="BRXW01000148">
    <property type="protein sequence ID" value="GMI10320.1"/>
    <property type="molecule type" value="Genomic_DNA"/>
</dbReference>
<sequence>MESFTEAWEQLGGQSIKERVAKISQDNSDLGKNVKDMLADMSEAILSAQIDLSNDDLDTTDGHAKNKYFKKLSGDYEALRSASAALKDTNPELGQSLINCRERLIDKLKKVTELAKSDIDRNFPPSTIAICESIQKFIDILKAFDESFLDQTIKATAKSELNAIKDCLMNKLKSETNIMLTKYKSNTSLEVATDGAINVALRLKRAAWKLDDFRDDINKSIDNFFDEVQKLEEGPKRINMFSMKLAGVDDQEGYDTMVLEEHKVFAAEFLGKMNSKMKGMTIEKVLSGLDEVRRYKLTKLTKTC</sequence>
<dbReference type="AlphaFoldDB" id="A0A9W7FDT5"/>
<keyword evidence="2" id="KW-1185">Reference proteome</keyword>
<gene>
    <name evidence="1" type="ORF">TrLO_g9860</name>
</gene>
<name>A0A9W7FDT5_9STRA</name>
<proteinExistence type="predicted"/>
<evidence type="ECO:0000313" key="2">
    <source>
        <dbReference type="Proteomes" id="UP001165122"/>
    </source>
</evidence>